<accession>A0A9J6B7V4</accession>
<sequence>MRRPATMNIDAMARKVDVDNRIPLRNYYRIANNLLRQASIHRGEKNIIDLYIILLRYSSLVTETIPSHRDYQVLHPKERALSKKMLLTVLDELEGLKPEFQRQFHGIGEVQVTAQPYQLNNLENHRYRPVGNSLGLPSTSNKASSDYDNQWAITNAPSSTWKQNNEYSRISSPSSIDKQFQKLSFNFSVPKQETLSRHSFFGPNGLRGQWAGPSSEIKVNYPVHDDLAPNEILRLGPCQV</sequence>
<dbReference type="Proteomes" id="UP000824120">
    <property type="component" value="Chromosome 1"/>
</dbReference>
<keyword evidence="3" id="KW-1185">Reference proteome</keyword>
<evidence type="ECO:0000313" key="2">
    <source>
        <dbReference type="EMBL" id="KAG5632636.1"/>
    </source>
</evidence>
<name>A0A9J6B7V4_SOLCO</name>
<dbReference type="Gene3D" id="1.20.58.80">
    <property type="entry name" value="Phosphotransferase system, lactose/cellobiose-type IIA subunit"/>
    <property type="match status" value="1"/>
</dbReference>
<dbReference type="PANTHER" id="PTHR12947:SF18">
    <property type="entry name" value="AMSH-LIKE UBIQUITIN THIOESTERASE 3"/>
    <property type="match status" value="1"/>
</dbReference>
<dbReference type="GO" id="GO:0070536">
    <property type="term" value="P:protein K63-linked deubiquitination"/>
    <property type="evidence" value="ECO:0007669"/>
    <property type="project" value="TreeGrafter"/>
</dbReference>
<dbReference type="EMBL" id="JACXVP010000001">
    <property type="protein sequence ID" value="KAG5632636.1"/>
    <property type="molecule type" value="Genomic_DNA"/>
</dbReference>
<organism evidence="2 3">
    <name type="scientific">Solanum commersonii</name>
    <name type="common">Commerson's wild potato</name>
    <name type="synonym">Commerson's nightshade</name>
    <dbReference type="NCBI Taxonomy" id="4109"/>
    <lineage>
        <taxon>Eukaryota</taxon>
        <taxon>Viridiplantae</taxon>
        <taxon>Streptophyta</taxon>
        <taxon>Embryophyta</taxon>
        <taxon>Tracheophyta</taxon>
        <taxon>Spermatophyta</taxon>
        <taxon>Magnoliopsida</taxon>
        <taxon>eudicotyledons</taxon>
        <taxon>Gunneridae</taxon>
        <taxon>Pentapetalae</taxon>
        <taxon>asterids</taxon>
        <taxon>lamiids</taxon>
        <taxon>Solanales</taxon>
        <taxon>Solanaceae</taxon>
        <taxon>Solanoideae</taxon>
        <taxon>Solaneae</taxon>
        <taxon>Solanum</taxon>
    </lineage>
</organism>
<gene>
    <name evidence="2" type="ORF">H5410_004353</name>
</gene>
<dbReference type="InterPro" id="IPR015063">
    <property type="entry name" value="USP8_dimer"/>
</dbReference>
<dbReference type="GO" id="GO:0071108">
    <property type="term" value="P:protein K48-linked deubiquitination"/>
    <property type="evidence" value="ECO:0007669"/>
    <property type="project" value="TreeGrafter"/>
</dbReference>
<dbReference type="GO" id="GO:0016020">
    <property type="term" value="C:membrane"/>
    <property type="evidence" value="ECO:0007669"/>
    <property type="project" value="TreeGrafter"/>
</dbReference>
<reference evidence="2 3" key="1">
    <citation type="submission" date="2020-09" db="EMBL/GenBank/DDBJ databases">
        <title>De no assembly of potato wild relative species, Solanum commersonii.</title>
        <authorList>
            <person name="Cho K."/>
        </authorList>
    </citation>
    <scope>NUCLEOTIDE SEQUENCE [LARGE SCALE GENOMIC DNA]</scope>
    <source>
        <strain evidence="2">LZ3.2</strain>
        <tissue evidence="2">Leaf</tissue>
    </source>
</reference>
<dbReference type="GO" id="GO:0005768">
    <property type="term" value="C:endosome"/>
    <property type="evidence" value="ECO:0007669"/>
    <property type="project" value="TreeGrafter"/>
</dbReference>
<dbReference type="PANTHER" id="PTHR12947">
    <property type="entry name" value="AMSH-LIKE PROTEASE"/>
    <property type="match status" value="1"/>
</dbReference>
<proteinExistence type="predicted"/>
<feature type="domain" description="USP8 dimerisation" evidence="1">
    <location>
        <begin position="9"/>
        <end position="104"/>
    </location>
</feature>
<dbReference type="Pfam" id="PF08969">
    <property type="entry name" value="USP8_dimer"/>
    <property type="match status" value="1"/>
</dbReference>
<protein>
    <recommendedName>
        <fullName evidence="1">USP8 dimerisation domain-containing protein</fullName>
    </recommendedName>
</protein>
<dbReference type="AlphaFoldDB" id="A0A9J6B7V4"/>
<evidence type="ECO:0000259" key="1">
    <source>
        <dbReference type="Pfam" id="PF08969"/>
    </source>
</evidence>
<dbReference type="OrthoDB" id="3640at2759"/>
<evidence type="ECO:0000313" key="3">
    <source>
        <dbReference type="Proteomes" id="UP000824120"/>
    </source>
</evidence>
<comment type="caution">
    <text evidence="2">The sequence shown here is derived from an EMBL/GenBank/DDBJ whole genome shotgun (WGS) entry which is preliminary data.</text>
</comment>